<dbReference type="PROSITE" id="PS51375">
    <property type="entry name" value="PPR"/>
    <property type="match status" value="8"/>
</dbReference>
<comment type="similarity">
    <text evidence="1">Belongs to the PPR family. PCMP-H subfamily.</text>
</comment>
<evidence type="ECO:0000313" key="6">
    <source>
        <dbReference type="Proteomes" id="UP000239757"/>
    </source>
</evidence>
<dbReference type="FunFam" id="1.25.40.10:FF:000073">
    <property type="entry name" value="Pentatricopeptide repeat-containing protein chloroplastic"/>
    <property type="match status" value="1"/>
</dbReference>
<dbReference type="InterPro" id="IPR046960">
    <property type="entry name" value="PPR_At4g14850-like_plant"/>
</dbReference>
<dbReference type="GO" id="GO:0009451">
    <property type="term" value="P:RNA modification"/>
    <property type="evidence" value="ECO:0007669"/>
    <property type="project" value="InterPro"/>
</dbReference>
<dbReference type="Pfam" id="PF01535">
    <property type="entry name" value="PPR"/>
    <property type="match status" value="3"/>
</dbReference>
<evidence type="ECO:0000256" key="1">
    <source>
        <dbReference type="ARBA" id="ARBA00006643"/>
    </source>
</evidence>
<dbReference type="NCBIfam" id="TIGR00756">
    <property type="entry name" value="PPR"/>
    <property type="match status" value="7"/>
</dbReference>
<sequence>MFDASNFCLNPCPPLSIPKTTQLPLPHHRHLFPTKPPPYPPCSSYLSFPKPKPKSHHHRPLLLASTTAVSCHTLYYKPHICNDVNSLLTLFNLSVQYSDAELAKVVHACSLKLQEDTHLGNSLVLAYLKLGLFNHSLNVFASLSCPNVVTYSSLISGFAKSNQGSKAIELFMKMRTEGIEPNEFTFVAILSACIRVLESELGFQIHGLVVKMGFLDSTFVANALMGFYWKFTGNLRLIFNVFDEMPQRDVASWNTVISCLVKEGMYEKAFELFRVMQGIGCFRADFFTISSILSACEGSNAFMKGKEVHAHAIRTGLEGNLSVNNVLIGLYTQCGRVRDVAVLFESMPIRDVITWTQMITAYMEFGLVDLAMKVFNEMPEKNCISYNALMAGFCKNGEGLKAVKLFIEMVSEGLELTDFSLSSVINACALVMDVKASEQIQGFCLKFGFGSNVCVEAALLDMCIRCGRMADAEKMFRIWPVEHDNSVVCTSMLCGYARNGQPDEAVLFFLRCRLEGTMDLDEVTLTSILGACGTLGFEKMGEQIHCYALKTGFVTDLGVLNSIISMYAKCGNMNDAIKVFDIMPIRDVISWNALIAGHILHRQGDEALAVWSAMEEAGIQPDTITLFLVLSAYRHTNLDLVDDCRKLFLSMRTDYDIEPTSEHHASFVSVLGQWGLLEEAEETIENMTVEPKASVWRALLNSCRIHLNTTIGKRVAKHILAMKPQDPSTYILVSNLYSASGRWHCSETVREDMREKGFRKNPARSWIIHQNNIHPFYTRDKSHPLTKDIYRGLEILVMECQKAGYVPDTSFVLHEVEEHQKKEFLLYHSAKLAATYGILMTKHREPIRIVKNIHMCGDCHTFMKYVSIITKREILVRDASGFHCFRNGQCCCKDYW</sequence>
<dbReference type="AlphaFoldDB" id="A0A2P5WN41"/>
<gene>
    <name evidence="5" type="ORF">GOBAR_AA28167</name>
</gene>
<dbReference type="Proteomes" id="UP000239757">
    <property type="component" value="Unassembled WGS sequence"/>
</dbReference>
<evidence type="ECO:0000256" key="2">
    <source>
        <dbReference type="ARBA" id="ARBA00022737"/>
    </source>
</evidence>
<dbReference type="Pfam" id="PF13041">
    <property type="entry name" value="PPR_2"/>
    <property type="match status" value="5"/>
</dbReference>
<feature type="repeat" description="PPR" evidence="3">
    <location>
        <begin position="726"/>
        <end position="760"/>
    </location>
</feature>
<dbReference type="GO" id="GO:0003723">
    <property type="term" value="F:RNA binding"/>
    <property type="evidence" value="ECO:0007669"/>
    <property type="project" value="InterPro"/>
</dbReference>
<reference evidence="5 6" key="1">
    <citation type="submission" date="2015-01" db="EMBL/GenBank/DDBJ databases">
        <title>Genome of allotetraploid Gossypium barbadense reveals genomic plasticity and fiber elongation in cotton evolution.</title>
        <authorList>
            <person name="Chen X."/>
            <person name="Liu X."/>
            <person name="Zhao B."/>
            <person name="Zheng H."/>
            <person name="Hu Y."/>
            <person name="Lu G."/>
            <person name="Yang C."/>
            <person name="Chen J."/>
            <person name="Shan C."/>
            <person name="Zhang L."/>
            <person name="Zhou Y."/>
            <person name="Wang L."/>
            <person name="Guo W."/>
            <person name="Bai Y."/>
            <person name="Ruan J."/>
            <person name="Shangguan X."/>
            <person name="Mao Y."/>
            <person name="Jiang J."/>
            <person name="Zhu Y."/>
            <person name="Lei J."/>
            <person name="Kang H."/>
            <person name="Chen S."/>
            <person name="He X."/>
            <person name="Wang R."/>
            <person name="Wang Y."/>
            <person name="Chen J."/>
            <person name="Wang L."/>
            <person name="Yu S."/>
            <person name="Wang B."/>
            <person name="Wei J."/>
            <person name="Song S."/>
            <person name="Lu X."/>
            <person name="Gao Z."/>
            <person name="Gu W."/>
            <person name="Deng X."/>
            <person name="Ma D."/>
            <person name="Wang S."/>
            <person name="Liang W."/>
            <person name="Fang L."/>
            <person name="Cai C."/>
            <person name="Zhu X."/>
            <person name="Zhou B."/>
            <person name="Zhang Y."/>
            <person name="Chen Z."/>
            <person name="Xu S."/>
            <person name="Zhu R."/>
            <person name="Wang S."/>
            <person name="Zhang T."/>
            <person name="Zhao G."/>
        </authorList>
    </citation>
    <scope>NUCLEOTIDE SEQUENCE [LARGE SCALE GENOMIC DNA]</scope>
    <source>
        <strain evidence="6">cv. Xinhai21</strain>
        <tissue evidence="5">Leaf</tissue>
    </source>
</reference>
<dbReference type="FunFam" id="1.25.40.10:FF:002102">
    <property type="entry name" value="Pentatricopeptide repeat-containing protein103"/>
    <property type="match status" value="1"/>
</dbReference>
<feature type="domain" description="DYW" evidence="4">
    <location>
        <begin position="804"/>
        <end position="896"/>
    </location>
</feature>
<dbReference type="InterPro" id="IPR011990">
    <property type="entry name" value="TPR-like_helical_dom_sf"/>
</dbReference>
<dbReference type="EMBL" id="KZ667064">
    <property type="protein sequence ID" value="PPR92500.1"/>
    <property type="molecule type" value="Genomic_DNA"/>
</dbReference>
<protein>
    <recommendedName>
        <fullName evidence="4">DYW domain-containing protein</fullName>
    </recommendedName>
</protein>
<organism evidence="5 6">
    <name type="scientific">Gossypium barbadense</name>
    <name type="common">Sea Island cotton</name>
    <name type="synonym">Hibiscus barbadensis</name>
    <dbReference type="NCBI Taxonomy" id="3634"/>
    <lineage>
        <taxon>Eukaryota</taxon>
        <taxon>Viridiplantae</taxon>
        <taxon>Streptophyta</taxon>
        <taxon>Embryophyta</taxon>
        <taxon>Tracheophyta</taxon>
        <taxon>Spermatophyta</taxon>
        <taxon>Magnoliopsida</taxon>
        <taxon>eudicotyledons</taxon>
        <taxon>Gunneridae</taxon>
        <taxon>Pentapetalae</taxon>
        <taxon>rosids</taxon>
        <taxon>malvids</taxon>
        <taxon>Malvales</taxon>
        <taxon>Malvaceae</taxon>
        <taxon>Malvoideae</taxon>
        <taxon>Gossypium</taxon>
    </lineage>
</organism>
<feature type="repeat" description="PPR" evidence="3">
    <location>
        <begin position="587"/>
        <end position="621"/>
    </location>
</feature>
<dbReference type="Pfam" id="PF20431">
    <property type="entry name" value="E_motif"/>
    <property type="match status" value="1"/>
</dbReference>
<feature type="repeat" description="PPR" evidence="3">
    <location>
        <begin position="382"/>
        <end position="416"/>
    </location>
</feature>
<feature type="repeat" description="PPR" evidence="3">
    <location>
        <begin position="485"/>
        <end position="519"/>
    </location>
</feature>
<evidence type="ECO:0000256" key="3">
    <source>
        <dbReference type="PROSITE-ProRule" id="PRU00708"/>
    </source>
</evidence>
<dbReference type="PANTHER" id="PTHR47926:SF512">
    <property type="entry name" value="REPEAT (PPR) SUPERFAMILY PROTEIN, PUTATIVE-RELATED"/>
    <property type="match status" value="1"/>
</dbReference>
<feature type="repeat" description="PPR" evidence="3">
    <location>
        <begin position="351"/>
        <end position="381"/>
    </location>
</feature>
<feature type="repeat" description="PPR" evidence="3">
    <location>
        <begin position="556"/>
        <end position="586"/>
    </location>
</feature>
<dbReference type="Gene3D" id="1.25.40.10">
    <property type="entry name" value="Tetratricopeptide repeat domain"/>
    <property type="match status" value="6"/>
</dbReference>
<proteinExistence type="inferred from homology"/>
<feature type="repeat" description="PPR" evidence="3">
    <location>
        <begin position="147"/>
        <end position="181"/>
    </location>
</feature>
<dbReference type="FunFam" id="1.25.40.10:FF:000679">
    <property type="entry name" value="Pentatricopeptide repeat-containing protein At5g03800"/>
    <property type="match status" value="1"/>
</dbReference>
<name>A0A2P5WN41_GOSBA</name>
<accession>A0A2P5WN41</accession>
<dbReference type="OrthoDB" id="745501at2759"/>
<dbReference type="Pfam" id="PF14432">
    <property type="entry name" value="DYW_deaminase"/>
    <property type="match status" value="1"/>
</dbReference>
<evidence type="ECO:0000313" key="5">
    <source>
        <dbReference type="EMBL" id="PPR92500.1"/>
    </source>
</evidence>
<keyword evidence="2" id="KW-0677">Repeat</keyword>
<dbReference type="InterPro" id="IPR002885">
    <property type="entry name" value="PPR_rpt"/>
</dbReference>
<dbReference type="PANTHER" id="PTHR47926">
    <property type="entry name" value="PENTATRICOPEPTIDE REPEAT-CONTAINING PROTEIN"/>
    <property type="match status" value="1"/>
</dbReference>
<evidence type="ECO:0000259" key="4">
    <source>
        <dbReference type="Pfam" id="PF14432"/>
    </source>
</evidence>
<dbReference type="InterPro" id="IPR046848">
    <property type="entry name" value="E_motif"/>
</dbReference>
<dbReference type="InterPro" id="IPR032867">
    <property type="entry name" value="DYW_dom"/>
</dbReference>
<dbReference type="GO" id="GO:0008270">
    <property type="term" value="F:zinc ion binding"/>
    <property type="evidence" value="ECO:0007669"/>
    <property type="project" value="InterPro"/>
</dbReference>
<feature type="repeat" description="PPR" evidence="3">
    <location>
        <begin position="249"/>
        <end position="283"/>
    </location>
</feature>